<sequence>MPPKKAQPGRKGKKAWRKNVDTTAVEDTMHDLRTEERLGGKLHDKHNDDLFSIDKGGDVEVKRKLKYGKLRIDEILTPQSAFTGITSRKAPKTTVEVTAKIGNAEKVRKVSKQHAERVGALVKRKLELRVGRVGAQADLVAAERAIKKRKLEIKKGGFDLWAVDTSVAKIAADDADVEAYLEPVIVKPVKKPVFADTRPVAIPAVEISHAGASYNPSFEAHQSALQKAVDEEEVTIGKRASAAKQLAYPAELDELDDETFFNDDSDDEEDEEEVNDADAAAAAAAATEDDGADALDAATKPPPASSTSDAPVVLPVNGDARKTRVQRNKELKRAELARQELAAKQAKKLDKQLNRLGELAKLVGKEEREHIRRLQERAELQKKLAEEETRRLGPHAFKPLPMDVQLTEDLADTLRELKPEGNLFKDRFASLQKRTLIEARVPISKASKIRYRRKEKETHDYKRFK</sequence>
<feature type="compositionally biased region" description="Low complexity" evidence="7">
    <location>
        <begin position="277"/>
        <end position="286"/>
    </location>
</feature>
<dbReference type="GO" id="GO:0000027">
    <property type="term" value="P:ribosomal large subunit assembly"/>
    <property type="evidence" value="ECO:0007669"/>
    <property type="project" value="UniProtKB-UniRule"/>
</dbReference>
<dbReference type="GO" id="GO:0008097">
    <property type="term" value="F:5S rRNA binding"/>
    <property type="evidence" value="ECO:0007669"/>
    <property type="project" value="TreeGrafter"/>
</dbReference>
<feature type="region of interest" description="Disordered" evidence="7">
    <location>
        <begin position="1"/>
        <end position="21"/>
    </location>
</feature>
<reference evidence="8" key="1">
    <citation type="submission" date="2020-05" db="EMBL/GenBank/DDBJ databases">
        <title>Phylogenomic resolution of chytrid fungi.</title>
        <authorList>
            <person name="Stajich J.E."/>
            <person name="Amses K."/>
            <person name="Simmons R."/>
            <person name="Seto K."/>
            <person name="Myers J."/>
            <person name="Bonds A."/>
            <person name="Quandt C.A."/>
            <person name="Barry K."/>
            <person name="Liu P."/>
            <person name="Grigoriev I."/>
            <person name="Longcore J.E."/>
            <person name="James T.Y."/>
        </authorList>
    </citation>
    <scope>NUCLEOTIDE SEQUENCE</scope>
    <source>
        <strain evidence="8">JEL0379</strain>
    </source>
</reference>
<dbReference type="PANTHER" id="PTHR14211">
    <property type="entry name" value="GLIOMA SUPPRESSOR CANDIDATE REGION GENE 2"/>
    <property type="match status" value="1"/>
</dbReference>
<keyword evidence="3 5" id="KW-0690">Ribosome biogenesis</keyword>
<dbReference type="InterPro" id="IPR011687">
    <property type="entry name" value="Nop53/GLTSCR2"/>
</dbReference>
<dbReference type="Proteomes" id="UP001212152">
    <property type="component" value="Unassembled WGS sequence"/>
</dbReference>
<dbReference type="AlphaFoldDB" id="A0AAD5XKI2"/>
<evidence type="ECO:0000256" key="3">
    <source>
        <dbReference type="ARBA" id="ARBA00022517"/>
    </source>
</evidence>
<evidence type="ECO:0000256" key="5">
    <source>
        <dbReference type="PIRNR" id="PIRNR017302"/>
    </source>
</evidence>
<comment type="caution">
    <text evidence="8">The sequence shown here is derived from an EMBL/GenBank/DDBJ whole genome shotgun (WGS) entry which is preliminary data.</text>
</comment>
<name>A0AAD5XKI2_9FUNG</name>
<feature type="compositionally biased region" description="Basic residues" evidence="7">
    <location>
        <begin position="7"/>
        <end position="17"/>
    </location>
</feature>
<gene>
    <name evidence="8" type="ORF">HDU87_007233</name>
</gene>
<evidence type="ECO:0000256" key="7">
    <source>
        <dbReference type="SAM" id="MobiDB-lite"/>
    </source>
</evidence>
<keyword evidence="6" id="KW-0175">Coiled coil</keyword>
<evidence type="ECO:0000256" key="4">
    <source>
        <dbReference type="ARBA" id="ARBA00023242"/>
    </source>
</evidence>
<dbReference type="Pfam" id="PF07767">
    <property type="entry name" value="Nop53"/>
    <property type="match status" value="1"/>
</dbReference>
<feature type="region of interest" description="Disordered" evidence="7">
    <location>
        <begin position="254"/>
        <end position="314"/>
    </location>
</feature>
<evidence type="ECO:0000256" key="6">
    <source>
        <dbReference type="SAM" id="Coils"/>
    </source>
</evidence>
<evidence type="ECO:0000313" key="9">
    <source>
        <dbReference type="Proteomes" id="UP001212152"/>
    </source>
</evidence>
<evidence type="ECO:0000313" key="8">
    <source>
        <dbReference type="EMBL" id="KAJ3174018.1"/>
    </source>
</evidence>
<dbReference type="GO" id="GO:0006364">
    <property type="term" value="P:rRNA processing"/>
    <property type="evidence" value="ECO:0007669"/>
    <property type="project" value="TreeGrafter"/>
</dbReference>
<dbReference type="PIRSF" id="PIRSF017302">
    <property type="entry name" value="Gltscr2"/>
    <property type="match status" value="1"/>
</dbReference>
<dbReference type="GO" id="GO:0005730">
    <property type="term" value="C:nucleolus"/>
    <property type="evidence" value="ECO:0007669"/>
    <property type="project" value="UniProtKB-SubCell"/>
</dbReference>
<dbReference type="GO" id="GO:0005654">
    <property type="term" value="C:nucleoplasm"/>
    <property type="evidence" value="ECO:0007669"/>
    <property type="project" value="UniProtKB-SubCell"/>
</dbReference>
<protein>
    <recommendedName>
        <fullName evidence="2 5">Ribosome biogenesis protein NOP53</fullName>
    </recommendedName>
</protein>
<comment type="similarity">
    <text evidence="1 5">Belongs to the NOP53 family.</text>
</comment>
<evidence type="ECO:0000256" key="1">
    <source>
        <dbReference type="ARBA" id="ARBA00008838"/>
    </source>
</evidence>
<comment type="function">
    <text evidence="5">May play a role in ribosome biogenesis.</text>
</comment>
<feature type="compositionally biased region" description="Acidic residues" evidence="7">
    <location>
        <begin position="254"/>
        <end position="276"/>
    </location>
</feature>
<organism evidence="8 9">
    <name type="scientific">Geranomyces variabilis</name>
    <dbReference type="NCBI Taxonomy" id="109894"/>
    <lineage>
        <taxon>Eukaryota</taxon>
        <taxon>Fungi</taxon>
        <taxon>Fungi incertae sedis</taxon>
        <taxon>Chytridiomycota</taxon>
        <taxon>Chytridiomycota incertae sedis</taxon>
        <taxon>Chytridiomycetes</taxon>
        <taxon>Spizellomycetales</taxon>
        <taxon>Powellomycetaceae</taxon>
        <taxon>Geranomyces</taxon>
    </lineage>
</organism>
<feature type="coiled-coil region" evidence="6">
    <location>
        <begin position="327"/>
        <end position="391"/>
    </location>
</feature>
<proteinExistence type="inferred from homology"/>
<evidence type="ECO:0000256" key="2">
    <source>
        <dbReference type="ARBA" id="ARBA00018339"/>
    </source>
</evidence>
<keyword evidence="9" id="KW-1185">Reference proteome</keyword>
<comment type="subcellular location">
    <subcellularLocation>
        <location evidence="5">Nucleus</location>
        <location evidence="5">Nucleolus</location>
    </subcellularLocation>
    <subcellularLocation>
        <location evidence="5">Nucleus</location>
        <location evidence="5">Nucleoplasm</location>
    </subcellularLocation>
</comment>
<keyword evidence="4 5" id="KW-0539">Nucleus</keyword>
<dbReference type="EMBL" id="JADGJQ010000066">
    <property type="protein sequence ID" value="KAJ3174018.1"/>
    <property type="molecule type" value="Genomic_DNA"/>
</dbReference>
<dbReference type="PANTHER" id="PTHR14211:SF7">
    <property type="entry name" value="RIBOSOME BIOGENESIS PROTEIN NOP53"/>
    <property type="match status" value="1"/>
</dbReference>
<accession>A0AAD5XKI2</accession>